<dbReference type="OrthoDB" id="9803188at2"/>
<dbReference type="AlphaFoldDB" id="A0A2T1HLK7"/>
<dbReference type="CDD" id="cd00397">
    <property type="entry name" value="DNA_BRE_C"/>
    <property type="match status" value="1"/>
</dbReference>
<dbReference type="InterPro" id="IPR013762">
    <property type="entry name" value="Integrase-like_cat_sf"/>
</dbReference>
<dbReference type="GO" id="GO:0003677">
    <property type="term" value="F:DNA binding"/>
    <property type="evidence" value="ECO:0007669"/>
    <property type="project" value="InterPro"/>
</dbReference>
<gene>
    <name evidence="4" type="ORF">SLNSH_23575</name>
</gene>
<evidence type="ECO:0000313" key="4">
    <source>
        <dbReference type="EMBL" id="PSC02533.1"/>
    </source>
</evidence>
<evidence type="ECO:0000259" key="3">
    <source>
        <dbReference type="PROSITE" id="PS51898"/>
    </source>
</evidence>
<name>A0A2T1HLK7_9HYPH</name>
<dbReference type="GO" id="GO:0006310">
    <property type="term" value="P:DNA recombination"/>
    <property type="evidence" value="ECO:0007669"/>
    <property type="project" value="UniProtKB-KW"/>
</dbReference>
<evidence type="ECO:0000256" key="1">
    <source>
        <dbReference type="ARBA" id="ARBA00023172"/>
    </source>
</evidence>
<sequence>MALRRKSDPAQFELFQPREPIEECPDASEPVIAPMVATPMEVAPLAAERDIPTLGTDTRSSGGDDAAVAIPAGTVHELTFAGAIELLARAEEVPDKKRRHWITSLRSIGRYLDRPLNTIPARWTSVRIRVDQLHFARLGCAKQTLANHRSNVLSALNWLAEEHDLPRRGAPLTPDWERLWRRIPKLATRGALSTLFRFCSARRIAPEAVNETVLDQLMRYRAETTALDASDKARRRIARLWNRARDQIEGWPEVTLLAPAILRHQGPSWEEFPRSLRTEIDGYLADKSRARKDAAGRRFRPAAASTVRMERARIVAAIRKAVMLGEPLDELVSFAALLTPRRAKLILEAYAGREDGRTPVYAIDLARMFYKLAHASTNVAPSDRDELKEMWSLLEEERVRGLTPKNREVVRLVRSAKFVSDLTNLPGHLMARARTTQRHAPVKAAALAQVAVAIEILLFAPVRMRNLCSILIGTNYVKPAGAGEPALITFPHYDVKNRVNLDFPLTPETTAFIDQYIHEYRPVLLRGHNGDALFPGGSDSEFKFTTTLSQQITDRILKEIGRSITPHQFRHIAGALILRAHPGNYEFVRRVLGHKNVQTTMNFYVGLETAEANVQFSRLVSSLHTKQQALP</sequence>
<keyword evidence="1" id="KW-0233">DNA recombination</keyword>
<dbReference type="PROSITE" id="PS51898">
    <property type="entry name" value="TYR_RECOMBINASE"/>
    <property type="match status" value="1"/>
</dbReference>
<dbReference type="InterPro" id="IPR002104">
    <property type="entry name" value="Integrase_catalytic"/>
</dbReference>
<dbReference type="Gene3D" id="1.10.443.10">
    <property type="entry name" value="Intergrase catalytic core"/>
    <property type="match status" value="1"/>
</dbReference>
<reference evidence="5" key="1">
    <citation type="submission" date="2018-03" db="EMBL/GenBank/DDBJ databases">
        <authorList>
            <person name="Sun L."/>
            <person name="Liu H."/>
            <person name="Chen W."/>
            <person name="Huang K."/>
            <person name="Liu W."/>
            <person name="Gao X."/>
        </authorList>
    </citation>
    <scope>NUCLEOTIDE SEQUENCE [LARGE SCALE GENOMIC DNA]</scope>
    <source>
        <strain evidence="5">SH9</strain>
    </source>
</reference>
<dbReference type="InterPro" id="IPR011010">
    <property type="entry name" value="DNA_brk_join_enz"/>
</dbReference>
<protein>
    <submittedName>
        <fullName evidence="4">Site-specific integrase</fullName>
    </submittedName>
</protein>
<dbReference type="RefSeq" id="WP_106340634.1">
    <property type="nucleotide sequence ID" value="NZ_PVZS01000051.1"/>
</dbReference>
<evidence type="ECO:0000256" key="2">
    <source>
        <dbReference type="SAM" id="MobiDB-lite"/>
    </source>
</evidence>
<dbReference type="Proteomes" id="UP000239772">
    <property type="component" value="Unassembled WGS sequence"/>
</dbReference>
<feature type="region of interest" description="Disordered" evidence="2">
    <location>
        <begin position="1"/>
        <end position="20"/>
    </location>
</feature>
<comment type="caution">
    <text evidence="4">The sequence shown here is derived from an EMBL/GenBank/DDBJ whole genome shotgun (WGS) entry which is preliminary data.</text>
</comment>
<feature type="domain" description="Tyr recombinase" evidence="3">
    <location>
        <begin position="397"/>
        <end position="618"/>
    </location>
</feature>
<dbReference type="EMBL" id="PVZS01000051">
    <property type="protein sequence ID" value="PSC02533.1"/>
    <property type="molecule type" value="Genomic_DNA"/>
</dbReference>
<proteinExistence type="predicted"/>
<dbReference type="GO" id="GO:0015074">
    <property type="term" value="P:DNA integration"/>
    <property type="evidence" value="ECO:0007669"/>
    <property type="project" value="InterPro"/>
</dbReference>
<accession>A0A2T1HLK7</accession>
<dbReference type="Pfam" id="PF00589">
    <property type="entry name" value="Phage_integrase"/>
    <property type="match status" value="1"/>
</dbReference>
<evidence type="ECO:0000313" key="5">
    <source>
        <dbReference type="Proteomes" id="UP000239772"/>
    </source>
</evidence>
<keyword evidence="5" id="KW-1185">Reference proteome</keyword>
<organism evidence="4 5">
    <name type="scientific">Alsobacter soli</name>
    <dbReference type="NCBI Taxonomy" id="2109933"/>
    <lineage>
        <taxon>Bacteria</taxon>
        <taxon>Pseudomonadati</taxon>
        <taxon>Pseudomonadota</taxon>
        <taxon>Alphaproteobacteria</taxon>
        <taxon>Hyphomicrobiales</taxon>
        <taxon>Alsobacteraceae</taxon>
        <taxon>Alsobacter</taxon>
    </lineage>
</organism>
<dbReference type="SUPFAM" id="SSF56349">
    <property type="entry name" value="DNA breaking-rejoining enzymes"/>
    <property type="match status" value="1"/>
</dbReference>